<dbReference type="GO" id="GO:0009307">
    <property type="term" value="P:DNA restriction-modification system"/>
    <property type="evidence" value="ECO:0007669"/>
    <property type="project" value="UniProtKB-KW"/>
</dbReference>
<feature type="coiled-coil region" evidence="4">
    <location>
        <begin position="367"/>
        <end position="394"/>
    </location>
</feature>
<evidence type="ECO:0000313" key="6">
    <source>
        <dbReference type="EMBL" id="MCW7517158.1"/>
    </source>
</evidence>
<evidence type="ECO:0000313" key="7">
    <source>
        <dbReference type="Proteomes" id="UP001209694"/>
    </source>
</evidence>
<dbReference type="InterPro" id="IPR000055">
    <property type="entry name" value="Restrct_endonuc_typeI_TRD"/>
</dbReference>
<comment type="caution">
    <text evidence="6">The sequence shown here is derived from an EMBL/GenBank/DDBJ whole genome shotgun (WGS) entry which is preliminary data.</text>
</comment>
<protein>
    <submittedName>
        <fullName evidence="6">Restriction endonuclease subunit S</fullName>
        <ecNumber evidence="6">3.1.21.-</ecNumber>
    </submittedName>
</protein>
<name>A0AAW5VDJ5_9LEPT</name>
<dbReference type="GO" id="GO:0003677">
    <property type="term" value="F:DNA binding"/>
    <property type="evidence" value="ECO:0007669"/>
    <property type="project" value="UniProtKB-KW"/>
</dbReference>
<dbReference type="EMBL" id="JAMQQD010000011">
    <property type="protein sequence ID" value="MCW7517158.1"/>
    <property type="molecule type" value="Genomic_DNA"/>
</dbReference>
<sequence>MNGKFKETEVGSIPEDWEVKKIKFIAPLQRGFDLPSNQIRDGKYPIIYSNGKGTNHRIFKVKAPGLVTGRSGTIGNLFYIEENFFPHNTTLWVTKFINVFPKFIYYLYSYIDFKKFSSGSGVPTLNRNDVHDFSTPLPPTLAEQEAIATVLSDTDAWIASLEAQIEKKKLIKQGTMQELLTGKRRLLGFGEKGGMKDTEVGRIPEDWEVRKLGDVVEKIVDNRGKTPSITEDGIPLLEVNSIFNSNRYPNFNIVTKFVTHYTYKNWFRSGHPIEGDILVVTVGSVGETSLMPNTQGCIAQNIISLKIKRHYSNIYTFYSTKNKLFTKAIKAVMMNGVQPSLKVPHLLDILFLFPPTLNEQEAIAKVLFEMDEEIEVLEQKIEKAKGIKQGLMQVLLTGKLRLV</sequence>
<dbReference type="Gene3D" id="1.10.287.1120">
    <property type="entry name" value="Bipartite methylase S protein"/>
    <property type="match status" value="2"/>
</dbReference>
<dbReference type="Gene3D" id="3.90.220.20">
    <property type="entry name" value="DNA methylase specificity domains"/>
    <property type="match status" value="2"/>
</dbReference>
<organism evidence="6 7">
    <name type="scientific">Leptospira levettii</name>
    <dbReference type="NCBI Taxonomy" id="2023178"/>
    <lineage>
        <taxon>Bacteria</taxon>
        <taxon>Pseudomonadati</taxon>
        <taxon>Spirochaetota</taxon>
        <taxon>Spirochaetia</taxon>
        <taxon>Leptospirales</taxon>
        <taxon>Leptospiraceae</taxon>
        <taxon>Leptospira</taxon>
    </lineage>
</organism>
<dbReference type="GO" id="GO:0016787">
    <property type="term" value="F:hydrolase activity"/>
    <property type="evidence" value="ECO:0007669"/>
    <property type="project" value="UniProtKB-KW"/>
</dbReference>
<gene>
    <name evidence="6" type="ORF">ND810_18470</name>
</gene>
<feature type="domain" description="Type I restriction modification DNA specificity" evidence="5">
    <location>
        <begin position="204"/>
        <end position="383"/>
    </location>
</feature>
<dbReference type="AlphaFoldDB" id="A0AAW5VDJ5"/>
<evidence type="ECO:0000256" key="4">
    <source>
        <dbReference type="SAM" id="Coils"/>
    </source>
</evidence>
<dbReference type="PANTHER" id="PTHR30408:SF12">
    <property type="entry name" value="TYPE I RESTRICTION ENZYME MJAVIII SPECIFICITY SUBUNIT"/>
    <property type="match status" value="1"/>
</dbReference>
<keyword evidence="4" id="KW-0175">Coiled coil</keyword>
<reference evidence="6" key="1">
    <citation type="submission" date="2022-06" db="EMBL/GenBank/DDBJ databases">
        <title>Leptospira isolates from biofilms formed at urban environments.</title>
        <authorList>
            <person name="Ribeiro P.S."/>
            <person name="Sousa T."/>
            <person name="Carvalho N."/>
            <person name="Aburjaile F."/>
            <person name="Neves F."/>
            <person name="Oliveira D."/>
            <person name="Blanco L."/>
            <person name="Lima J."/>
            <person name="Costa F."/>
            <person name="Brenig B."/>
            <person name="Soares S."/>
            <person name="Ramos R."/>
            <person name="Goes-Neto A."/>
            <person name="Matiuzzi M."/>
            <person name="Azevedo V."/>
            <person name="Ristow P."/>
        </authorList>
    </citation>
    <scope>NUCLEOTIDE SEQUENCE</scope>
    <source>
        <strain evidence="6">VSF7</strain>
    </source>
</reference>
<dbReference type="CDD" id="cd17267">
    <property type="entry name" value="RMtype1_S_EcoAO83I-TRD1-CR1_like"/>
    <property type="match status" value="1"/>
</dbReference>
<accession>A0AAW5VDJ5</accession>
<feature type="domain" description="Type I restriction modification DNA specificity" evidence="5">
    <location>
        <begin position="14"/>
        <end position="167"/>
    </location>
</feature>
<evidence type="ECO:0000256" key="1">
    <source>
        <dbReference type="ARBA" id="ARBA00010923"/>
    </source>
</evidence>
<dbReference type="SUPFAM" id="SSF116734">
    <property type="entry name" value="DNA methylase specificity domain"/>
    <property type="match status" value="2"/>
</dbReference>
<keyword evidence="2" id="KW-0680">Restriction system</keyword>
<evidence type="ECO:0000256" key="2">
    <source>
        <dbReference type="ARBA" id="ARBA00022747"/>
    </source>
</evidence>
<evidence type="ECO:0000256" key="3">
    <source>
        <dbReference type="ARBA" id="ARBA00023125"/>
    </source>
</evidence>
<proteinExistence type="inferred from homology"/>
<keyword evidence="6" id="KW-0540">Nuclease</keyword>
<evidence type="ECO:0000259" key="5">
    <source>
        <dbReference type="Pfam" id="PF01420"/>
    </source>
</evidence>
<keyword evidence="6" id="KW-0378">Hydrolase</keyword>
<comment type="similarity">
    <text evidence="1">Belongs to the type-I restriction system S methylase family.</text>
</comment>
<dbReference type="Proteomes" id="UP001209694">
    <property type="component" value="Unassembled WGS sequence"/>
</dbReference>
<dbReference type="EC" id="3.1.21.-" evidence="6"/>
<keyword evidence="3" id="KW-0238">DNA-binding</keyword>
<dbReference type="InterPro" id="IPR052021">
    <property type="entry name" value="Type-I_RS_S_subunit"/>
</dbReference>
<dbReference type="GO" id="GO:0004519">
    <property type="term" value="F:endonuclease activity"/>
    <property type="evidence" value="ECO:0007669"/>
    <property type="project" value="UniProtKB-KW"/>
</dbReference>
<dbReference type="PANTHER" id="PTHR30408">
    <property type="entry name" value="TYPE-1 RESTRICTION ENZYME ECOKI SPECIFICITY PROTEIN"/>
    <property type="match status" value="1"/>
</dbReference>
<keyword evidence="6" id="KW-0255">Endonuclease</keyword>
<dbReference type="InterPro" id="IPR044946">
    <property type="entry name" value="Restrct_endonuc_typeI_TRD_sf"/>
</dbReference>
<dbReference type="RefSeq" id="WP_265394631.1">
    <property type="nucleotide sequence ID" value="NZ_JAMQQD010000011.1"/>
</dbReference>
<dbReference type="Pfam" id="PF01420">
    <property type="entry name" value="Methylase_S"/>
    <property type="match status" value="2"/>
</dbReference>